<dbReference type="Gene3D" id="3.40.50.300">
    <property type="entry name" value="P-loop containing nucleotide triphosphate hydrolases"/>
    <property type="match status" value="1"/>
</dbReference>
<comment type="caution">
    <text evidence="11">The sequence shown here is derived from an EMBL/GenBank/DDBJ whole genome shotgun (WGS) entry which is preliminary data.</text>
</comment>
<evidence type="ECO:0000256" key="3">
    <source>
        <dbReference type="ARBA" id="ARBA00022692"/>
    </source>
</evidence>
<comment type="subcellular location">
    <subcellularLocation>
        <location evidence="1">Membrane</location>
        <topology evidence="1">Multi-pass membrane protein</topology>
    </subcellularLocation>
</comment>
<keyword evidence="3 9" id="KW-0812">Transmembrane</keyword>
<dbReference type="GO" id="GO:0140359">
    <property type="term" value="F:ABC-type transporter activity"/>
    <property type="evidence" value="ECO:0007669"/>
    <property type="project" value="InterPro"/>
</dbReference>
<feature type="transmembrane region" description="Helical" evidence="9">
    <location>
        <begin position="77"/>
        <end position="96"/>
    </location>
</feature>
<feature type="transmembrane region" description="Helical" evidence="9">
    <location>
        <begin position="1757"/>
        <end position="1781"/>
    </location>
</feature>
<dbReference type="GO" id="GO:0005319">
    <property type="term" value="F:lipid transporter activity"/>
    <property type="evidence" value="ECO:0007669"/>
    <property type="project" value="TreeGrafter"/>
</dbReference>
<evidence type="ECO:0000256" key="9">
    <source>
        <dbReference type="SAM" id="Phobius"/>
    </source>
</evidence>
<keyword evidence="2" id="KW-0813">Transport</keyword>
<dbReference type="SMART" id="SM00382">
    <property type="entry name" value="AAA"/>
    <property type="match status" value="1"/>
</dbReference>
<dbReference type="InterPro" id="IPR027417">
    <property type="entry name" value="P-loop_NTPase"/>
</dbReference>
<protein>
    <recommendedName>
        <fullName evidence="10">ABC transporter domain-containing protein</fullName>
    </recommendedName>
</protein>
<evidence type="ECO:0000313" key="13">
    <source>
        <dbReference type="Proteomes" id="UP000663832"/>
    </source>
</evidence>
<evidence type="ECO:0000256" key="4">
    <source>
        <dbReference type="ARBA" id="ARBA00022737"/>
    </source>
</evidence>
<dbReference type="GO" id="GO:0016020">
    <property type="term" value="C:membrane"/>
    <property type="evidence" value="ECO:0007669"/>
    <property type="project" value="UniProtKB-SubCell"/>
</dbReference>
<dbReference type="Proteomes" id="UP000663877">
    <property type="component" value="Unassembled WGS sequence"/>
</dbReference>
<dbReference type="EMBL" id="CAJNOM010000387">
    <property type="protein sequence ID" value="CAF1409380.1"/>
    <property type="molecule type" value="Genomic_DNA"/>
</dbReference>
<keyword evidence="8 9" id="KW-0472">Membrane</keyword>
<dbReference type="InterPro" id="IPR013525">
    <property type="entry name" value="ABC2_TM"/>
</dbReference>
<feature type="transmembrane region" description="Helical" evidence="9">
    <location>
        <begin position="1651"/>
        <end position="1673"/>
    </location>
</feature>
<evidence type="ECO:0000256" key="5">
    <source>
        <dbReference type="ARBA" id="ARBA00022741"/>
    </source>
</evidence>
<evidence type="ECO:0000256" key="7">
    <source>
        <dbReference type="ARBA" id="ARBA00022989"/>
    </source>
</evidence>
<proteinExistence type="predicted"/>
<feature type="transmembrane region" description="Helical" evidence="9">
    <location>
        <begin position="1729"/>
        <end position="1750"/>
    </location>
</feature>
<feature type="transmembrane region" description="Helical" evidence="9">
    <location>
        <begin position="1835"/>
        <end position="1856"/>
    </location>
</feature>
<gene>
    <name evidence="11" type="ORF">BJG266_LOCUS6373</name>
    <name evidence="12" type="ORF">QVE165_LOCUS37376</name>
</gene>
<dbReference type="InterPro" id="IPR003593">
    <property type="entry name" value="AAA+_ATPase"/>
</dbReference>
<reference evidence="11" key="1">
    <citation type="submission" date="2021-02" db="EMBL/GenBank/DDBJ databases">
        <authorList>
            <person name="Nowell W R."/>
        </authorList>
    </citation>
    <scope>NUCLEOTIDE SEQUENCE</scope>
</reference>
<sequence length="2395" mass="275189">MRIYSELKWTRAGAGVIVAERRHREVIIASFRSNNEQYTYTYIHTYIRTYIGQRQMAFAQFRILFKKNFLLRRRQPVLFLFEIAWPLLLFSIVAIIRKTSPIQDRPACYHNPMPLPNSGTIGFLQSFLCNTNVSCRLKPFDVQTSTLRNYLPSVYDGILGLTQTEGVNTVLYNLPNLTRSVDHINNAFNDTFLQKILDGKFYMYDLFNNTNELKNDLLLTGLSNDLIDNFFNGSFNLTEIYNTFNQTINIEPFCRNNFLNHILTVDNSGNANVLIQALCQLNIRNLTMDLSTFINELNHDVIDQYFNNISQLINGQDLKDKIQQLRDLESTVKQLSSYAALLQNMPNITDIARIIPRLIQIIELVQNQRDLIQLFGQILSDLHIITEERIILQLYEITKMFVDFLHRYDNMTQTLTAQQLFRDLPLNTILQSALTITKQFEAPILISRINFLVLSEFIVSKLTGTSSHRAVCLQPGFWTLFVLDDATSQNLKERVDRYCGSHNNVDAIYNNLLNGIRYDQIQNYFMDIQFSPIAFEGLSSILFTVNKVGSFENDLRLTFDSVSAVSELLSRTKTAGLNLYASYNFVKQMTRTFNPDLLKMPIFNTLDIAVPILTPLVNFDQIVSLLAGIPRGTIDNIVNNVNQINNFLTTPSSTRLMRLTTTANISNIQTTTKPRTRARYIDWATLLHANNFLNPNISKPIVMPQNMTEYGHWVKRQKRQLDFISGLLGQAKQSDSSDSPLANIPDFVKMFNSFSPEALEFLCIEPLVNLIPNDPVLNYIFGVGRVFELVNTFMSIITSTNRIRCLQDPNSDYAEISQFLRLNKTVGLIRELIQNGFQSKFSCSLIVDVVKNIQVYQNLAQIMQHNTITLDTLDCLKQTLFQTLERLKILPGLVRFIFSDMSIIQSIKQLTPLIQIFAPVFSQQTYKFVQINDMIEHANNFTTFLQQYRNITSLNQWYFNTRLSELKSASDLRDIFCDQKQIVNYIIAFHDTPDTIEWNLCISELKYNQTYQQFMDQYGGPLQLRKFNGLNVERLMNEMPMIKNDFEDLIKEHEWVMELINGINTDQISPIEIYNLFTNFTTHLPEFEKLRLNVSNLVEKYFWALPDESMQKMILSIIDGLQTVHELSIIIQENLNGLPVKDTFKNFTFVTNKLMQNYGFPYSTIQLLNQARLFKDPSILFNLYTDYHQTVCNVDKFNETIFKTWPYLQFNQNFDITKLSKYLCDMSLENQTNIVKTLLKHFLVPEKLRLFFDRGGSYIVELINMNENEIDVFKQVGPIVNDVNELLKRVKRLNQQSDTSENQDQFAKITNIFCAEIDKPSNPQRQVFDDEEYHVEENKDGVKKINETDPLINQRASETIEPDEKADCSDIRRSIEQSSDVGYIVWPLIKPLLLGKILYAPATPVSNAIIAKVNKTFEELDKIHQFAKSWVNSPLNLTAVLGDLKNTNNIKKVFANQFFQELFTNIVGMNTFDIKSIISMLDNLNGEPNVDVLKNIEVIMKQFSDYLPCIELNRFEALQSESELVERAKELHRNRLVIAGIVFSNLNSSNPNANFLPPHVHIKIRMDVDSVRTTEQLASWLFFPGPENDYFREMHYLRGFIQIQDLIERAIIDLHFEDTEKVSTNPVVYMQLMPYPCYRGDPGKESSYVNYFILPILGTLMWTATLGVSIKNLMRERERNVEQVMQIMGLNSTINFITWLISSCIPMIVVSIVVAIVLKYGGIFPASDLTVTITPLLTLAISALMLGYLVSSFFKKANLATLCGILIYFISYLPFILVMFLETKIQLIHKLLISLSSATAFGYASIYLTRFEYQGEGIQWNSVFHSIFPKDQMNFGIACIMMLVDSIIYGLIGKYIRSVLPGKNARRKPLWYPFLPSTWCFCKKKTSPHDDLNSAFRIDRDHQPNPFTARMKQIDPNNEQEPTHLPVGISFENLSKHYGENKKAVENLSFKLFENQITALLGHNGAGKTTTINVLTGIYPPTNGTASIYGRDITTDYEQIRKNVGLCPQEDILFDFMTVREHLQFYGRLKGNMSSKELDRDINELLSSMGLWCFQHERVSSLSGGVRRRVSVSIAFVAGSRTVILDEPTSGVDPCARRSIWEVIFKHRAGRTILLTTHYLDEADTLSDRIAIIHQGRLLCSGSSMFLKKRFGKGYSLTIDLKLKVNNKIKLVESKQFKDVNGFILQEMPDATLREHIGSEITYSFKHELRHKFERLFKQLEINKERLAIGNYGLSDTTLEEVFLWVTELADQGKMDDSCDNSSVPKIIIEQTPISSANSDDSGLGGESNATLDGISTISSSTAQLPTISNITLAPLTKPVRITGRKLYFHQFQTLLLKRFHHTKRNWKVFLSHILLPLLFVAMSMGFTLVRPSQVFQRPWLLTPAMYEQSAMFVK</sequence>
<accession>A0A813UGG9</accession>
<evidence type="ECO:0000259" key="10">
    <source>
        <dbReference type="PROSITE" id="PS50893"/>
    </source>
</evidence>
<name>A0A813UGG9_9BILA</name>
<feature type="transmembrane region" description="Helical" evidence="9">
    <location>
        <begin position="1694"/>
        <end position="1717"/>
    </location>
</feature>
<evidence type="ECO:0000256" key="2">
    <source>
        <dbReference type="ARBA" id="ARBA00022448"/>
    </source>
</evidence>
<dbReference type="FunFam" id="3.40.50.300:FF:000298">
    <property type="entry name" value="ATP-binding cassette sub-family A member 12"/>
    <property type="match status" value="1"/>
</dbReference>
<dbReference type="SUPFAM" id="SSF52540">
    <property type="entry name" value="P-loop containing nucleoside triphosphate hydrolases"/>
    <property type="match status" value="1"/>
</dbReference>
<evidence type="ECO:0000313" key="12">
    <source>
        <dbReference type="EMBL" id="CAF1409380.1"/>
    </source>
</evidence>
<evidence type="ECO:0000256" key="8">
    <source>
        <dbReference type="ARBA" id="ARBA00023136"/>
    </source>
</evidence>
<dbReference type="Pfam" id="PF12698">
    <property type="entry name" value="ABC2_membrane_3"/>
    <property type="match status" value="1"/>
</dbReference>
<feature type="transmembrane region" description="Helical" evidence="9">
    <location>
        <begin position="2350"/>
        <end position="2370"/>
    </location>
</feature>
<keyword evidence="13" id="KW-1185">Reference proteome</keyword>
<dbReference type="Proteomes" id="UP000663832">
    <property type="component" value="Unassembled WGS sequence"/>
</dbReference>
<dbReference type="PROSITE" id="PS50893">
    <property type="entry name" value="ABC_TRANSPORTER_2"/>
    <property type="match status" value="1"/>
</dbReference>
<dbReference type="EMBL" id="CAJNOI010000018">
    <property type="protein sequence ID" value="CAF0823083.1"/>
    <property type="molecule type" value="Genomic_DNA"/>
</dbReference>
<dbReference type="CDD" id="cd03263">
    <property type="entry name" value="ABC_subfamily_A"/>
    <property type="match status" value="1"/>
</dbReference>
<dbReference type="OrthoDB" id="8061355at2759"/>
<evidence type="ECO:0000256" key="1">
    <source>
        <dbReference type="ARBA" id="ARBA00004141"/>
    </source>
</evidence>
<dbReference type="GO" id="GO:0016887">
    <property type="term" value="F:ATP hydrolysis activity"/>
    <property type="evidence" value="ECO:0007669"/>
    <property type="project" value="InterPro"/>
</dbReference>
<keyword evidence="5" id="KW-0547">Nucleotide-binding</keyword>
<feature type="domain" description="ABC transporter" evidence="10">
    <location>
        <begin position="1929"/>
        <end position="2160"/>
    </location>
</feature>
<keyword evidence="6" id="KW-0067">ATP-binding</keyword>
<keyword evidence="4" id="KW-0677">Repeat</keyword>
<organism evidence="11 14">
    <name type="scientific">Adineta steineri</name>
    <dbReference type="NCBI Taxonomy" id="433720"/>
    <lineage>
        <taxon>Eukaryota</taxon>
        <taxon>Metazoa</taxon>
        <taxon>Spiralia</taxon>
        <taxon>Gnathifera</taxon>
        <taxon>Rotifera</taxon>
        <taxon>Eurotatoria</taxon>
        <taxon>Bdelloidea</taxon>
        <taxon>Adinetida</taxon>
        <taxon>Adinetidae</taxon>
        <taxon>Adineta</taxon>
    </lineage>
</organism>
<evidence type="ECO:0000256" key="6">
    <source>
        <dbReference type="ARBA" id="ARBA00022840"/>
    </source>
</evidence>
<dbReference type="Pfam" id="PF00005">
    <property type="entry name" value="ABC_tran"/>
    <property type="match status" value="1"/>
</dbReference>
<evidence type="ECO:0000313" key="14">
    <source>
        <dbReference type="Proteomes" id="UP000663877"/>
    </source>
</evidence>
<dbReference type="InterPro" id="IPR003439">
    <property type="entry name" value="ABC_transporter-like_ATP-bd"/>
</dbReference>
<keyword evidence="7 9" id="KW-1133">Transmembrane helix</keyword>
<evidence type="ECO:0000313" key="11">
    <source>
        <dbReference type="EMBL" id="CAF0823083.1"/>
    </source>
</evidence>
<dbReference type="GO" id="GO:0005524">
    <property type="term" value="F:ATP binding"/>
    <property type="evidence" value="ECO:0007669"/>
    <property type="project" value="UniProtKB-KW"/>
</dbReference>
<dbReference type="PANTHER" id="PTHR19229:SF250">
    <property type="entry name" value="ABC TRANSPORTER DOMAIN-CONTAINING PROTEIN-RELATED"/>
    <property type="match status" value="1"/>
</dbReference>
<dbReference type="PANTHER" id="PTHR19229">
    <property type="entry name" value="ATP-BINDING CASSETTE TRANSPORTER SUBFAMILY A ABCA"/>
    <property type="match status" value="1"/>
</dbReference>
<dbReference type="InterPro" id="IPR026082">
    <property type="entry name" value="ABCA"/>
</dbReference>